<dbReference type="InterPro" id="IPR027746">
    <property type="entry name" value="TTL"/>
</dbReference>
<dbReference type="PANTHER" id="PTHR47551:SF1">
    <property type="entry name" value="TUBULIN--TYROSINE LIGASE PBY1-RELATED"/>
    <property type="match status" value="1"/>
</dbReference>
<organism evidence="3 4">
    <name type="scientific">Extremus antarcticus</name>
    <dbReference type="NCBI Taxonomy" id="702011"/>
    <lineage>
        <taxon>Eukaryota</taxon>
        <taxon>Fungi</taxon>
        <taxon>Dikarya</taxon>
        <taxon>Ascomycota</taxon>
        <taxon>Pezizomycotina</taxon>
        <taxon>Dothideomycetes</taxon>
        <taxon>Dothideomycetidae</taxon>
        <taxon>Mycosphaerellales</taxon>
        <taxon>Extremaceae</taxon>
        <taxon>Extremus</taxon>
    </lineage>
</organism>
<dbReference type="EMBL" id="JAWDJX010000026">
    <property type="protein sequence ID" value="KAK3051460.1"/>
    <property type="molecule type" value="Genomic_DNA"/>
</dbReference>
<dbReference type="Pfam" id="PF01975">
    <property type="entry name" value="SurE"/>
    <property type="match status" value="1"/>
</dbReference>
<reference evidence="3" key="1">
    <citation type="submission" date="2023-04" db="EMBL/GenBank/DDBJ databases">
        <title>Black Yeasts Isolated from many extreme environments.</title>
        <authorList>
            <person name="Coleine C."/>
            <person name="Stajich J.E."/>
            <person name="Selbmann L."/>
        </authorList>
    </citation>
    <scope>NUCLEOTIDE SEQUENCE</scope>
    <source>
        <strain evidence="3">CCFEE 5312</strain>
    </source>
</reference>
<feature type="region of interest" description="Disordered" evidence="1">
    <location>
        <begin position="228"/>
        <end position="270"/>
    </location>
</feature>
<protein>
    <recommendedName>
        <fullName evidence="2">Survival protein SurE-like phosphatase/nucleotidase domain-containing protein</fullName>
    </recommendedName>
</protein>
<sequence length="326" mass="35406">MHILVTNDDGPPSAESSPYVLPFVQTLKAAGHTVSVIVPDEQRSWIGKAHIVGQDVQATAYWPPATNPDVHQSDLVAKGPEGHESNEHPWILVNSTPATCAQLGLGSHFFEERGPIDLVISGPNYGRNTTAVFALSSGTLGAALEAAACGHRSIALSFAFFDRINDPTIVSNCCKHALKVCEYLAANSDFDQGRLYSVNVPVQAGVDQRRVVWTKMLQNSWKKGACFQEQSSAGAMDPESEEVRIRRRESAVGAESEPASGTQTPAKEEWKTRHFKWSPRFTDVYESVEKAGPGSDGWTVKAGETSITALRANFMHIEGMDGEVKL</sequence>
<evidence type="ECO:0000313" key="4">
    <source>
        <dbReference type="Proteomes" id="UP001271007"/>
    </source>
</evidence>
<name>A0AAJ0G7T4_9PEZI</name>
<dbReference type="NCBIfam" id="TIGR00087">
    <property type="entry name" value="surE"/>
    <property type="match status" value="1"/>
</dbReference>
<dbReference type="AlphaFoldDB" id="A0AAJ0G7T4"/>
<gene>
    <name evidence="3" type="ORF">LTR09_007483</name>
</gene>
<comment type="caution">
    <text evidence="3">The sequence shown here is derived from an EMBL/GenBank/DDBJ whole genome shotgun (WGS) entry which is preliminary data.</text>
</comment>
<feature type="compositionally biased region" description="Basic and acidic residues" evidence="1">
    <location>
        <begin position="241"/>
        <end position="250"/>
    </location>
</feature>
<dbReference type="InterPro" id="IPR002828">
    <property type="entry name" value="SurE-like_Pase/nucleotidase"/>
</dbReference>
<dbReference type="GO" id="GO:0000932">
    <property type="term" value="C:P-body"/>
    <property type="evidence" value="ECO:0007669"/>
    <property type="project" value="TreeGrafter"/>
</dbReference>
<feature type="domain" description="Survival protein SurE-like phosphatase/nucleotidase" evidence="2">
    <location>
        <begin position="3"/>
        <end position="222"/>
    </location>
</feature>
<accession>A0AAJ0G7T4</accession>
<dbReference type="InterPro" id="IPR036523">
    <property type="entry name" value="SurE-like_sf"/>
</dbReference>
<dbReference type="PANTHER" id="PTHR47551">
    <property type="entry name" value="TUBULIN--TYROSINE LIGASE PBY1-RELATED"/>
    <property type="match status" value="1"/>
</dbReference>
<proteinExistence type="predicted"/>
<keyword evidence="4" id="KW-1185">Reference proteome</keyword>
<dbReference type="Proteomes" id="UP001271007">
    <property type="component" value="Unassembled WGS sequence"/>
</dbReference>
<evidence type="ECO:0000256" key="1">
    <source>
        <dbReference type="SAM" id="MobiDB-lite"/>
    </source>
</evidence>
<dbReference type="GO" id="GO:0016787">
    <property type="term" value="F:hydrolase activity"/>
    <property type="evidence" value="ECO:0007669"/>
    <property type="project" value="InterPro"/>
</dbReference>
<dbReference type="Gene3D" id="3.40.1210.10">
    <property type="entry name" value="Survival protein SurE-like phosphatase/nucleotidase"/>
    <property type="match status" value="1"/>
</dbReference>
<evidence type="ECO:0000313" key="3">
    <source>
        <dbReference type="EMBL" id="KAK3051460.1"/>
    </source>
</evidence>
<dbReference type="SUPFAM" id="SSF64167">
    <property type="entry name" value="SurE-like"/>
    <property type="match status" value="1"/>
</dbReference>
<evidence type="ECO:0000259" key="2">
    <source>
        <dbReference type="Pfam" id="PF01975"/>
    </source>
</evidence>